<dbReference type="AlphaFoldDB" id="A0A0E3BNM6"/>
<gene>
    <name evidence="2" type="ORF">P245_01415</name>
</gene>
<sequence length="81" mass="9194">MTRSMQKRWRLCLIISVCAGLLLAGLLMWMAWDHNPQCEIHCAEQGIDWGHWLTLGAAGWLLGFFGCMLPASMLMLLCRKS</sequence>
<feature type="transmembrane region" description="Helical" evidence="1">
    <location>
        <begin position="52"/>
        <end position="77"/>
    </location>
</feature>
<evidence type="ECO:0008006" key="4">
    <source>
        <dbReference type="Google" id="ProtNLM"/>
    </source>
</evidence>
<proteinExistence type="predicted"/>
<protein>
    <recommendedName>
        <fullName evidence="4">Transmembrane protein</fullName>
    </recommendedName>
</protein>
<keyword evidence="1" id="KW-0812">Transmembrane</keyword>
<dbReference type="EMBL" id="AWTN01000001">
    <property type="protein sequence ID" value="KGH00891.1"/>
    <property type="molecule type" value="Genomic_DNA"/>
</dbReference>
<reference evidence="2 3" key="1">
    <citation type="submission" date="2013-09" db="EMBL/GenBank/DDBJ databases">
        <title>High correlation between genotypes and phenotypes of environmental bacteria Comamonas testosteroni strains.</title>
        <authorList>
            <person name="Liu L."/>
            <person name="Zhu W."/>
            <person name="Xia X."/>
            <person name="Xu B."/>
            <person name="Luo M."/>
            <person name="Wang G."/>
        </authorList>
    </citation>
    <scope>NUCLEOTIDE SEQUENCE [LARGE SCALE GENOMIC DNA]</scope>
    <source>
        <strain evidence="2 3">JL14</strain>
    </source>
</reference>
<dbReference type="Proteomes" id="UP000029567">
    <property type="component" value="Unassembled WGS sequence"/>
</dbReference>
<keyword evidence="1" id="KW-0472">Membrane</keyword>
<keyword evidence="1" id="KW-1133">Transmembrane helix</keyword>
<accession>A0A0E3BNM6</accession>
<feature type="transmembrane region" description="Helical" evidence="1">
    <location>
        <begin position="12"/>
        <end position="32"/>
    </location>
</feature>
<evidence type="ECO:0000313" key="3">
    <source>
        <dbReference type="Proteomes" id="UP000029567"/>
    </source>
</evidence>
<evidence type="ECO:0000313" key="2">
    <source>
        <dbReference type="EMBL" id="KGH00891.1"/>
    </source>
</evidence>
<name>A0A0E3BNM6_9BURK</name>
<evidence type="ECO:0000256" key="1">
    <source>
        <dbReference type="SAM" id="Phobius"/>
    </source>
</evidence>
<comment type="caution">
    <text evidence="2">The sequence shown here is derived from an EMBL/GenBank/DDBJ whole genome shotgun (WGS) entry which is preliminary data.</text>
</comment>
<organism evidence="2 3">
    <name type="scientific">Comamonas thiooxydans</name>
    <dbReference type="NCBI Taxonomy" id="363952"/>
    <lineage>
        <taxon>Bacteria</taxon>
        <taxon>Pseudomonadati</taxon>
        <taxon>Pseudomonadota</taxon>
        <taxon>Betaproteobacteria</taxon>
        <taxon>Burkholderiales</taxon>
        <taxon>Comamonadaceae</taxon>
        <taxon>Comamonas</taxon>
    </lineage>
</organism>